<accession>A0A4R0L6M8</accession>
<dbReference type="CDD" id="cd04301">
    <property type="entry name" value="NAT_SF"/>
    <property type="match status" value="1"/>
</dbReference>
<dbReference type="Pfam" id="PF00583">
    <property type="entry name" value="Acetyltransf_1"/>
    <property type="match status" value="1"/>
</dbReference>
<dbReference type="SUPFAM" id="SSF55729">
    <property type="entry name" value="Acyl-CoA N-acyltransferases (Nat)"/>
    <property type="match status" value="1"/>
</dbReference>
<dbReference type="AlphaFoldDB" id="A0A4R0L6M8"/>
<evidence type="ECO:0000256" key="1">
    <source>
        <dbReference type="ARBA" id="ARBA00022679"/>
    </source>
</evidence>
<feature type="domain" description="N-acetyltransferase" evidence="3">
    <location>
        <begin position="6"/>
        <end position="161"/>
    </location>
</feature>
<sequence length="163" mass="17695">MGGVSIVVRAATPADAPRVVEIYVDSWNAGFAGLMAPIEADAGRIQRWAADLASDRTTWWVAEADGTIAGLAGIGPSRDPVDSRLGELDTIAIDPAYWRTGLGTTLMHTALDALRAAYPQAILWTLANYPQGQRFYESTGWYADGNTRDDGHQVMFRHDLNDS</sequence>
<dbReference type="PANTHER" id="PTHR43877">
    <property type="entry name" value="AMINOALKYLPHOSPHONATE N-ACETYLTRANSFERASE-RELATED-RELATED"/>
    <property type="match status" value="1"/>
</dbReference>
<dbReference type="Proteomes" id="UP000291144">
    <property type="component" value="Unassembled WGS sequence"/>
</dbReference>
<name>A0A4R0L6M8_9ACTN</name>
<dbReference type="Gene3D" id="3.40.630.30">
    <property type="match status" value="1"/>
</dbReference>
<reference evidence="4 5" key="1">
    <citation type="submission" date="2019-02" db="EMBL/GenBank/DDBJ databases">
        <title>Kribbella capetownensis sp. nov. and Kribbella speibonae sp. nov., isolated from soil.</title>
        <authorList>
            <person name="Curtis S.M."/>
            <person name="Norton I."/>
            <person name="Everest G.J."/>
            <person name="Meyers P.R."/>
        </authorList>
    </citation>
    <scope>NUCLEOTIDE SEQUENCE [LARGE SCALE GENOMIC DNA]</scope>
    <source>
        <strain evidence="4 5">NRRL B-24813</strain>
    </source>
</reference>
<dbReference type="InterPro" id="IPR016181">
    <property type="entry name" value="Acyl_CoA_acyltransferase"/>
</dbReference>
<dbReference type="OrthoDB" id="5243635at2"/>
<proteinExistence type="predicted"/>
<keyword evidence="2" id="KW-0012">Acyltransferase</keyword>
<protein>
    <submittedName>
        <fullName evidence="4">GNAT family N-acetyltransferase</fullName>
    </submittedName>
</protein>
<dbReference type="InterPro" id="IPR000182">
    <property type="entry name" value="GNAT_dom"/>
</dbReference>
<dbReference type="GO" id="GO:0016747">
    <property type="term" value="F:acyltransferase activity, transferring groups other than amino-acyl groups"/>
    <property type="evidence" value="ECO:0007669"/>
    <property type="project" value="InterPro"/>
</dbReference>
<keyword evidence="5" id="KW-1185">Reference proteome</keyword>
<evidence type="ECO:0000256" key="2">
    <source>
        <dbReference type="ARBA" id="ARBA00023315"/>
    </source>
</evidence>
<dbReference type="InterPro" id="IPR050832">
    <property type="entry name" value="Bact_Acetyltransf"/>
</dbReference>
<dbReference type="PROSITE" id="PS51186">
    <property type="entry name" value="GNAT"/>
    <property type="match status" value="1"/>
</dbReference>
<evidence type="ECO:0000313" key="5">
    <source>
        <dbReference type="Proteomes" id="UP000291144"/>
    </source>
</evidence>
<keyword evidence="1 4" id="KW-0808">Transferase</keyword>
<comment type="caution">
    <text evidence="4">The sequence shown here is derived from an EMBL/GenBank/DDBJ whole genome shotgun (WGS) entry which is preliminary data.</text>
</comment>
<evidence type="ECO:0000259" key="3">
    <source>
        <dbReference type="PROSITE" id="PS51186"/>
    </source>
</evidence>
<evidence type="ECO:0000313" key="4">
    <source>
        <dbReference type="EMBL" id="TCC64405.1"/>
    </source>
</evidence>
<dbReference type="EMBL" id="SJKB01000002">
    <property type="protein sequence ID" value="TCC64405.1"/>
    <property type="molecule type" value="Genomic_DNA"/>
</dbReference>
<gene>
    <name evidence="4" type="ORF">E0H73_08355</name>
</gene>
<organism evidence="4 5">
    <name type="scientific">Kribbella pittospori</name>
    <dbReference type="NCBI Taxonomy" id="722689"/>
    <lineage>
        <taxon>Bacteria</taxon>
        <taxon>Bacillati</taxon>
        <taxon>Actinomycetota</taxon>
        <taxon>Actinomycetes</taxon>
        <taxon>Propionibacteriales</taxon>
        <taxon>Kribbellaceae</taxon>
        <taxon>Kribbella</taxon>
    </lineage>
</organism>